<accession>A0A1G5ADH5</accession>
<evidence type="ECO:0000259" key="1">
    <source>
        <dbReference type="PROSITE" id="PS51301"/>
    </source>
</evidence>
<dbReference type="InterPro" id="IPR018004">
    <property type="entry name" value="KilA/APSES_HTH"/>
</dbReference>
<protein>
    <submittedName>
        <fullName evidence="2">KilA-N domain-containing protein</fullName>
    </submittedName>
</protein>
<feature type="domain" description="KilA-N" evidence="1">
    <location>
        <begin position="2"/>
        <end position="107"/>
    </location>
</feature>
<proteinExistence type="predicted"/>
<dbReference type="GO" id="GO:0003677">
    <property type="term" value="F:DNA binding"/>
    <property type="evidence" value="ECO:0007669"/>
    <property type="project" value="InterPro"/>
</dbReference>
<dbReference type="Proteomes" id="UP000198870">
    <property type="component" value="Unassembled WGS sequence"/>
</dbReference>
<dbReference type="SMART" id="SM01252">
    <property type="entry name" value="KilA-N"/>
    <property type="match status" value="1"/>
</dbReference>
<evidence type="ECO:0000313" key="3">
    <source>
        <dbReference type="Proteomes" id="UP000198870"/>
    </source>
</evidence>
<dbReference type="SUPFAM" id="SSF54616">
    <property type="entry name" value="DNA-binding domain of Mlu1-box binding protein MBP1"/>
    <property type="match status" value="1"/>
</dbReference>
<gene>
    <name evidence="2" type="ORF">SAMN05216233_10180</name>
</gene>
<reference evidence="2 3" key="1">
    <citation type="submission" date="2016-10" db="EMBL/GenBank/DDBJ databases">
        <authorList>
            <person name="de Groot N.N."/>
        </authorList>
    </citation>
    <scope>NUCLEOTIDE SEQUENCE [LARGE SCALE GENOMIC DNA]</scope>
    <source>
        <strain evidence="2 3">AA1</strain>
    </source>
</reference>
<dbReference type="Pfam" id="PF04383">
    <property type="entry name" value="KilA-N"/>
    <property type="match status" value="1"/>
</dbReference>
<dbReference type="InterPro" id="IPR036887">
    <property type="entry name" value="HTH_APSES_sf"/>
</dbReference>
<dbReference type="OrthoDB" id="9808959at2"/>
<organism evidence="2 3">
    <name type="scientific">Desulfoluna spongiiphila</name>
    <dbReference type="NCBI Taxonomy" id="419481"/>
    <lineage>
        <taxon>Bacteria</taxon>
        <taxon>Pseudomonadati</taxon>
        <taxon>Thermodesulfobacteriota</taxon>
        <taxon>Desulfobacteria</taxon>
        <taxon>Desulfobacterales</taxon>
        <taxon>Desulfolunaceae</taxon>
        <taxon>Desulfoluna</taxon>
    </lineage>
</organism>
<name>A0A1G5ADH5_9BACT</name>
<dbReference type="EMBL" id="FMUX01000001">
    <property type="protein sequence ID" value="SCX75953.1"/>
    <property type="molecule type" value="Genomic_DNA"/>
</dbReference>
<sequence length="256" mass="29225">MNDILGTYNDTQIVFTDDNLINLTQMHKAVDGRMSQAPAQWLRHKDTKNFLKSLCNKLDVCEEHIITSIKGRGKAQGTYAHWQIALAYAKYLSPEFHIQCNEWIKERFEFEADPEKAVDHYYDKLEAKYRSRGWSPEKIEARMKGRLCRRQFDSTARTMGATRNGMKTASNMINQFVTGMDTAELRKTRNVKETRDGLTLAELAVINAIEAIASEQIDKRMCQTFEATNDRDLIKIVGPLAKTFGQALHNQGTTIG</sequence>
<dbReference type="AlphaFoldDB" id="A0A1G5ADH5"/>
<dbReference type="PROSITE" id="PS51301">
    <property type="entry name" value="KILA_N"/>
    <property type="match status" value="1"/>
</dbReference>
<dbReference type="InterPro" id="IPR017880">
    <property type="entry name" value="KilA_N"/>
</dbReference>
<evidence type="ECO:0000313" key="2">
    <source>
        <dbReference type="EMBL" id="SCX75953.1"/>
    </source>
</evidence>
<keyword evidence="3" id="KW-1185">Reference proteome</keyword>
<dbReference type="RefSeq" id="WP_092207146.1">
    <property type="nucleotide sequence ID" value="NZ_FMUX01000001.1"/>
</dbReference>
<dbReference type="STRING" id="419481.SAMN05216233_10180"/>